<evidence type="ECO:0000256" key="17">
    <source>
        <dbReference type="ARBA" id="ARBA00030592"/>
    </source>
</evidence>
<dbReference type="SUPFAM" id="SSF53244">
    <property type="entry name" value="MurD-like peptide ligases, peptide-binding domain"/>
    <property type="match status" value="1"/>
</dbReference>
<dbReference type="InterPro" id="IPR001645">
    <property type="entry name" value="Folylpolyglutamate_synth"/>
</dbReference>
<dbReference type="GO" id="GO:0008841">
    <property type="term" value="F:dihydrofolate synthase activity"/>
    <property type="evidence" value="ECO:0007669"/>
    <property type="project" value="UniProtKB-EC"/>
</dbReference>
<reference evidence="27" key="1">
    <citation type="submission" date="2020-01" db="EMBL/GenBank/DDBJ databases">
        <title>Caldichromatium gen. nov., sp. nov., a thermophilic purple sulfur bacterium member of the family Chromatiaceae isolated from Nakabusa hot spring, Japan.</title>
        <authorList>
            <person name="Saini M.K."/>
            <person name="Hanada S."/>
            <person name="Tank M."/>
        </authorList>
    </citation>
    <scope>NUCLEOTIDE SEQUENCE [LARGE SCALE GENOMIC DNA]</scope>
    <source>
        <strain evidence="27">No.7</strain>
    </source>
</reference>
<comment type="catalytic activity">
    <reaction evidence="22">
        <text>7,8-dihydropteroate + L-glutamate + ATP = 7,8-dihydrofolate + ADP + phosphate + H(+)</text>
        <dbReference type="Rhea" id="RHEA:23584"/>
        <dbReference type="ChEBI" id="CHEBI:15378"/>
        <dbReference type="ChEBI" id="CHEBI:17839"/>
        <dbReference type="ChEBI" id="CHEBI:29985"/>
        <dbReference type="ChEBI" id="CHEBI:30616"/>
        <dbReference type="ChEBI" id="CHEBI:43474"/>
        <dbReference type="ChEBI" id="CHEBI:57451"/>
        <dbReference type="ChEBI" id="CHEBI:456216"/>
        <dbReference type="EC" id="6.3.2.12"/>
    </reaction>
</comment>
<comment type="similarity">
    <text evidence="5 23">Belongs to the folylpolyglutamate synthase family.</text>
</comment>
<evidence type="ECO:0000256" key="23">
    <source>
        <dbReference type="PIRNR" id="PIRNR001563"/>
    </source>
</evidence>
<comment type="pathway">
    <text evidence="4">Cofactor biosynthesis; tetrahydrofolylpolyglutamate biosynthesis.</text>
</comment>
<evidence type="ECO:0000256" key="2">
    <source>
        <dbReference type="ARBA" id="ARBA00002714"/>
    </source>
</evidence>
<evidence type="ECO:0000256" key="14">
    <source>
        <dbReference type="ARBA" id="ARBA00022842"/>
    </source>
</evidence>
<dbReference type="SUPFAM" id="SSF53623">
    <property type="entry name" value="MurD-like peptide ligases, catalytic domain"/>
    <property type="match status" value="1"/>
</dbReference>
<dbReference type="EC" id="6.3.2.17" evidence="8"/>
<evidence type="ECO:0000256" key="13">
    <source>
        <dbReference type="ARBA" id="ARBA00022840"/>
    </source>
</evidence>
<comment type="catalytic activity">
    <reaction evidence="21">
        <text>(6R)-5,10-methylenetetrahydrofolyl-(gamma-L-Glu)(n) + L-glutamate + ATP = (6R)-5,10-methylenetetrahydrofolyl-(gamma-L-Glu)(n+1) + ADP + phosphate + H(+)</text>
        <dbReference type="Rhea" id="RHEA:51912"/>
        <dbReference type="Rhea" id="RHEA-COMP:13257"/>
        <dbReference type="Rhea" id="RHEA-COMP:13258"/>
        <dbReference type="ChEBI" id="CHEBI:15378"/>
        <dbReference type="ChEBI" id="CHEBI:29985"/>
        <dbReference type="ChEBI" id="CHEBI:30616"/>
        <dbReference type="ChEBI" id="CHEBI:43474"/>
        <dbReference type="ChEBI" id="CHEBI:136572"/>
        <dbReference type="ChEBI" id="CHEBI:456216"/>
        <dbReference type="EC" id="6.3.2.17"/>
    </reaction>
</comment>
<evidence type="ECO:0000259" key="24">
    <source>
        <dbReference type="Pfam" id="PF02875"/>
    </source>
</evidence>
<dbReference type="EMBL" id="CP048029">
    <property type="protein sequence ID" value="QIK36835.1"/>
    <property type="molecule type" value="Genomic_DNA"/>
</dbReference>
<comment type="subunit">
    <text evidence="6">Monomer.</text>
</comment>
<dbReference type="FunFam" id="3.40.1190.10:FF:000004">
    <property type="entry name" value="Dihydrofolate synthase/folylpolyglutamate synthase"/>
    <property type="match status" value="1"/>
</dbReference>
<dbReference type="NCBIfam" id="TIGR01499">
    <property type="entry name" value="folC"/>
    <property type="match status" value="1"/>
</dbReference>
<evidence type="ECO:0000256" key="12">
    <source>
        <dbReference type="ARBA" id="ARBA00022741"/>
    </source>
</evidence>
<keyword evidence="27" id="KW-1185">Reference proteome</keyword>
<dbReference type="GO" id="GO:0004326">
    <property type="term" value="F:tetrahydrofolylpolyglutamate synthase activity"/>
    <property type="evidence" value="ECO:0007669"/>
    <property type="project" value="UniProtKB-EC"/>
</dbReference>
<dbReference type="Gene3D" id="3.40.1190.10">
    <property type="entry name" value="Mur-like, catalytic domain"/>
    <property type="match status" value="1"/>
</dbReference>
<evidence type="ECO:0000256" key="7">
    <source>
        <dbReference type="ARBA" id="ARBA00013023"/>
    </source>
</evidence>
<dbReference type="InterPro" id="IPR013221">
    <property type="entry name" value="Mur_ligase_cen"/>
</dbReference>
<dbReference type="UniPathway" id="UPA00077">
    <property type="reaction ID" value="UER00157"/>
</dbReference>
<dbReference type="AlphaFoldDB" id="A0A6G7VAD9"/>
<evidence type="ECO:0000256" key="6">
    <source>
        <dbReference type="ARBA" id="ARBA00011245"/>
    </source>
</evidence>
<evidence type="ECO:0000256" key="3">
    <source>
        <dbReference type="ARBA" id="ARBA00004799"/>
    </source>
</evidence>
<dbReference type="Pfam" id="PF02875">
    <property type="entry name" value="Mur_ligase_C"/>
    <property type="match status" value="1"/>
</dbReference>
<evidence type="ECO:0000256" key="22">
    <source>
        <dbReference type="ARBA" id="ARBA00049161"/>
    </source>
</evidence>
<dbReference type="Gene3D" id="3.90.190.20">
    <property type="entry name" value="Mur ligase, C-terminal domain"/>
    <property type="match status" value="1"/>
</dbReference>
<dbReference type="GO" id="GO:0046656">
    <property type="term" value="P:folic acid biosynthetic process"/>
    <property type="evidence" value="ECO:0007669"/>
    <property type="project" value="UniProtKB-KW"/>
</dbReference>
<evidence type="ECO:0000256" key="21">
    <source>
        <dbReference type="ARBA" id="ARBA00049035"/>
    </source>
</evidence>
<evidence type="ECO:0000313" key="27">
    <source>
        <dbReference type="Proteomes" id="UP000502699"/>
    </source>
</evidence>
<organism evidence="26 27">
    <name type="scientific">Caldichromatium japonicum</name>
    <dbReference type="NCBI Taxonomy" id="2699430"/>
    <lineage>
        <taxon>Bacteria</taxon>
        <taxon>Pseudomonadati</taxon>
        <taxon>Pseudomonadota</taxon>
        <taxon>Gammaproteobacteria</taxon>
        <taxon>Chromatiales</taxon>
        <taxon>Chromatiaceae</taxon>
        <taxon>Caldichromatium</taxon>
    </lineage>
</organism>
<keyword evidence="14" id="KW-0460">Magnesium</keyword>
<keyword evidence="12 23" id="KW-0547">Nucleotide-binding</keyword>
<comment type="cofactor">
    <cofactor evidence="1">
        <name>Mg(2+)</name>
        <dbReference type="ChEBI" id="CHEBI:18420"/>
    </cofactor>
</comment>
<name>A0A6G7VAD9_9GAMM</name>
<evidence type="ECO:0000256" key="9">
    <source>
        <dbReference type="ARBA" id="ARBA00019357"/>
    </source>
</evidence>
<evidence type="ECO:0000256" key="5">
    <source>
        <dbReference type="ARBA" id="ARBA00008276"/>
    </source>
</evidence>
<dbReference type="Proteomes" id="UP000502699">
    <property type="component" value="Chromosome"/>
</dbReference>
<dbReference type="PANTHER" id="PTHR11136:SF0">
    <property type="entry name" value="DIHYDROFOLATE SYNTHETASE-RELATED"/>
    <property type="match status" value="1"/>
</dbReference>
<protein>
    <recommendedName>
        <fullName evidence="9">Dihydrofolate synthase/folylpolyglutamate synthase</fullName>
        <ecNumber evidence="7">6.3.2.12</ecNumber>
        <ecNumber evidence="8">6.3.2.17</ecNumber>
    </recommendedName>
    <alternativeName>
        <fullName evidence="18">Folylpoly-gamma-glutamate synthetase-dihydrofolate synthetase</fullName>
    </alternativeName>
    <alternativeName>
        <fullName evidence="16">Folylpolyglutamate synthetase</fullName>
    </alternativeName>
    <alternativeName>
        <fullName evidence="17">Tetrahydrofolylpolyglutamate synthase</fullName>
    </alternativeName>
</protein>
<keyword evidence="15" id="KW-0289">Folate biosynthesis</keyword>
<evidence type="ECO:0000256" key="19">
    <source>
        <dbReference type="ARBA" id="ARBA00047493"/>
    </source>
</evidence>
<keyword evidence="10 23" id="KW-0436">Ligase</keyword>
<dbReference type="GO" id="GO:0005737">
    <property type="term" value="C:cytoplasm"/>
    <property type="evidence" value="ECO:0007669"/>
    <property type="project" value="TreeGrafter"/>
</dbReference>
<dbReference type="Pfam" id="PF08245">
    <property type="entry name" value="Mur_ligase_M"/>
    <property type="match status" value="1"/>
</dbReference>
<feature type="domain" description="Mur ligase central" evidence="25">
    <location>
        <begin position="51"/>
        <end position="270"/>
    </location>
</feature>
<dbReference type="EC" id="6.3.2.12" evidence="7"/>
<evidence type="ECO:0000259" key="25">
    <source>
        <dbReference type="Pfam" id="PF08245"/>
    </source>
</evidence>
<proteinExistence type="inferred from homology"/>
<evidence type="ECO:0000256" key="1">
    <source>
        <dbReference type="ARBA" id="ARBA00001946"/>
    </source>
</evidence>
<evidence type="ECO:0000256" key="8">
    <source>
        <dbReference type="ARBA" id="ARBA00013025"/>
    </source>
</evidence>
<keyword evidence="13 23" id="KW-0067">ATP-binding</keyword>
<dbReference type="GO" id="GO:0005524">
    <property type="term" value="F:ATP binding"/>
    <property type="evidence" value="ECO:0007669"/>
    <property type="project" value="UniProtKB-KW"/>
</dbReference>
<dbReference type="GO" id="GO:0046654">
    <property type="term" value="P:tetrahydrofolate biosynthetic process"/>
    <property type="evidence" value="ECO:0007669"/>
    <property type="project" value="UniProtKB-UniPathway"/>
</dbReference>
<dbReference type="NCBIfam" id="NF008101">
    <property type="entry name" value="PRK10846.1"/>
    <property type="match status" value="1"/>
</dbReference>
<comment type="catalytic activity">
    <reaction evidence="20">
        <text>10-formyltetrahydrofolyl-(gamma-L-Glu)(n) + L-glutamate + ATP = 10-formyltetrahydrofolyl-(gamma-L-Glu)(n+1) + ADP + phosphate + H(+)</text>
        <dbReference type="Rhea" id="RHEA:51904"/>
        <dbReference type="Rhea" id="RHEA-COMP:13088"/>
        <dbReference type="Rhea" id="RHEA-COMP:14300"/>
        <dbReference type="ChEBI" id="CHEBI:15378"/>
        <dbReference type="ChEBI" id="CHEBI:29985"/>
        <dbReference type="ChEBI" id="CHEBI:30616"/>
        <dbReference type="ChEBI" id="CHEBI:43474"/>
        <dbReference type="ChEBI" id="CHEBI:134413"/>
        <dbReference type="ChEBI" id="CHEBI:456216"/>
        <dbReference type="EC" id="6.3.2.17"/>
    </reaction>
</comment>
<dbReference type="InterPro" id="IPR036615">
    <property type="entry name" value="Mur_ligase_C_dom_sf"/>
</dbReference>
<evidence type="ECO:0000256" key="20">
    <source>
        <dbReference type="ARBA" id="ARBA00047808"/>
    </source>
</evidence>
<feature type="domain" description="Mur ligase C-terminal" evidence="24">
    <location>
        <begin position="294"/>
        <end position="416"/>
    </location>
</feature>
<evidence type="ECO:0000313" key="26">
    <source>
        <dbReference type="EMBL" id="QIK36835.1"/>
    </source>
</evidence>
<comment type="function">
    <text evidence="2">Functions in two distinct reactions of the de novo folate biosynthetic pathway. Catalyzes the addition of a glutamate residue to dihydropteroate (7,8-dihydropteroate or H2Pte) to form dihydrofolate (7,8-dihydrofolate monoglutamate or H2Pte-Glu). Also catalyzes successive additions of L-glutamate to tetrahydrofolate or 10-formyltetrahydrofolate or 5,10-methylenetetrahydrofolate, leading to folylpolyglutamate derivatives.</text>
</comment>
<comment type="catalytic activity">
    <reaction evidence="19">
        <text>(6S)-5,6,7,8-tetrahydrofolyl-(gamma-L-Glu)(n) + L-glutamate + ATP = (6S)-5,6,7,8-tetrahydrofolyl-(gamma-L-Glu)(n+1) + ADP + phosphate + H(+)</text>
        <dbReference type="Rhea" id="RHEA:10580"/>
        <dbReference type="Rhea" id="RHEA-COMP:14738"/>
        <dbReference type="Rhea" id="RHEA-COMP:14740"/>
        <dbReference type="ChEBI" id="CHEBI:15378"/>
        <dbReference type="ChEBI" id="CHEBI:29985"/>
        <dbReference type="ChEBI" id="CHEBI:30616"/>
        <dbReference type="ChEBI" id="CHEBI:43474"/>
        <dbReference type="ChEBI" id="CHEBI:141005"/>
        <dbReference type="ChEBI" id="CHEBI:456216"/>
        <dbReference type="EC" id="6.3.2.17"/>
    </reaction>
</comment>
<evidence type="ECO:0000256" key="15">
    <source>
        <dbReference type="ARBA" id="ARBA00022909"/>
    </source>
</evidence>
<dbReference type="InterPro" id="IPR036565">
    <property type="entry name" value="Mur-like_cat_sf"/>
</dbReference>
<evidence type="ECO:0000256" key="11">
    <source>
        <dbReference type="ARBA" id="ARBA00022723"/>
    </source>
</evidence>
<evidence type="ECO:0000256" key="18">
    <source>
        <dbReference type="ARBA" id="ARBA00032510"/>
    </source>
</evidence>
<accession>A0A6G7VAD9</accession>
<dbReference type="KEGG" id="cjap:GWK36_01170"/>
<evidence type="ECO:0000256" key="4">
    <source>
        <dbReference type="ARBA" id="ARBA00005150"/>
    </source>
</evidence>
<dbReference type="PIRSF" id="PIRSF001563">
    <property type="entry name" value="Folylpolyglu_synth"/>
    <property type="match status" value="1"/>
</dbReference>
<dbReference type="PANTHER" id="PTHR11136">
    <property type="entry name" value="FOLYLPOLYGLUTAMATE SYNTHASE-RELATED"/>
    <property type="match status" value="1"/>
</dbReference>
<dbReference type="RefSeq" id="WP_166269360.1">
    <property type="nucleotide sequence ID" value="NZ_CP048029.1"/>
</dbReference>
<evidence type="ECO:0000256" key="10">
    <source>
        <dbReference type="ARBA" id="ARBA00022598"/>
    </source>
</evidence>
<gene>
    <name evidence="26" type="primary">folC</name>
    <name evidence="26" type="ORF">GWK36_01170</name>
</gene>
<comment type="pathway">
    <text evidence="3">Cofactor biosynthesis; tetrahydrofolate biosynthesis; 7,8-dihydrofolate from 2-amino-4-hydroxy-6-hydroxymethyl-7,8-dihydropteridine diphosphate and 4-aminobenzoate: step 2/2.</text>
</comment>
<evidence type="ECO:0000256" key="16">
    <source>
        <dbReference type="ARBA" id="ARBA00030048"/>
    </source>
</evidence>
<dbReference type="InterPro" id="IPR004101">
    <property type="entry name" value="Mur_ligase_C"/>
</dbReference>
<keyword evidence="11" id="KW-0479">Metal-binding</keyword>
<dbReference type="GO" id="GO:0046872">
    <property type="term" value="F:metal ion binding"/>
    <property type="evidence" value="ECO:0007669"/>
    <property type="project" value="UniProtKB-KW"/>
</dbReference>
<sequence length="431" mass="46313">MLSEDTPKTLDHWLAWLVGLHPRRIALGLERIRAVWSRLGAPRPSCPVITVGGTNGKGSTVAMIEAIARAAGYRCGAYTSPHLLHYNERMRIEGQPVSDEALCAAFARIEAVRGEIPLTYFEFGTLAALDLFARAGLDLVVLEVGLGGRLDAVNLIDAEVAVVTTIGLDHTEWLGETLDAIAREKAGIFRPGRPAIIGQRDAPETLRLEAERIGAISYQLGREFDWSQSAAGWRWEPRFGDEKTTSLDSLPYPAVCGPFQLDNASAAIAALMRLPLSFPAAAIEAGLRGVSLSGRFQVLNAPVTWVLDVAHNAESASALAANLRELPCSGRLHAVFAVLNDKPAERMAAPLARLIDRWYLTQTGDERALSAKDLAARLAGLLGEGRYQVFGDIALAIDRAAAEAQTGDGLVIFGSFTTVAAALRHPACPRI</sequence>